<comment type="caution">
    <text evidence="2">The sequence shown here is derived from an EMBL/GenBank/DDBJ whole genome shotgun (WGS) entry which is preliminary data.</text>
</comment>
<reference evidence="2 3" key="1">
    <citation type="submission" date="2019-04" db="EMBL/GenBank/DDBJ databases">
        <title>Mesorhizobium composti sp. nov., isolated from compost.</title>
        <authorList>
            <person name="Lin S.-Y."/>
            <person name="Hameed A."/>
            <person name="Hsieh Y.-T."/>
            <person name="Young C.-C."/>
        </authorList>
    </citation>
    <scope>NUCLEOTIDE SEQUENCE [LARGE SCALE GENOMIC DNA]</scope>
    <source>
        <strain evidence="2 3">CC-YTH430</strain>
    </source>
</reference>
<sequence>MYAPLRFSKSAPYDSAGRIGFGLPPSSPSRCRESCARPPARLCHCGTGGLARFWLGDRIGHRSGTMDAITRKSIGLDGKVFAERRAAQRRRVLKGAKLSFNRGYGALECVARNESESGALLVFGETSAVPAIFELTLNGSDRARPARVRWRTPTLVGVEFV</sequence>
<keyword evidence="3" id="KW-1185">Reference proteome</keyword>
<name>A0ABY2QCS8_9HYPH</name>
<protein>
    <recommendedName>
        <fullName evidence="1">PilZ domain-containing protein</fullName>
    </recommendedName>
</protein>
<gene>
    <name evidence="2" type="ORF">E6C48_00940</name>
</gene>
<dbReference type="Proteomes" id="UP000306441">
    <property type="component" value="Unassembled WGS sequence"/>
</dbReference>
<evidence type="ECO:0000259" key="1">
    <source>
        <dbReference type="Pfam" id="PF07238"/>
    </source>
</evidence>
<dbReference type="EMBL" id="SSNY01000001">
    <property type="protein sequence ID" value="THF59662.1"/>
    <property type="molecule type" value="Genomic_DNA"/>
</dbReference>
<dbReference type="InterPro" id="IPR009875">
    <property type="entry name" value="PilZ_domain"/>
</dbReference>
<proteinExistence type="predicted"/>
<evidence type="ECO:0000313" key="3">
    <source>
        <dbReference type="Proteomes" id="UP000306441"/>
    </source>
</evidence>
<feature type="domain" description="PilZ" evidence="1">
    <location>
        <begin position="83"/>
        <end position="160"/>
    </location>
</feature>
<organism evidence="2 3">
    <name type="scientific">Ollibium composti</name>
    <dbReference type="NCBI Taxonomy" id="2675109"/>
    <lineage>
        <taxon>Bacteria</taxon>
        <taxon>Pseudomonadati</taxon>
        <taxon>Pseudomonadota</taxon>
        <taxon>Alphaproteobacteria</taxon>
        <taxon>Hyphomicrobiales</taxon>
        <taxon>Phyllobacteriaceae</taxon>
        <taxon>Ollibium</taxon>
    </lineage>
</organism>
<dbReference type="Pfam" id="PF07238">
    <property type="entry name" value="PilZ"/>
    <property type="match status" value="1"/>
</dbReference>
<evidence type="ECO:0000313" key="2">
    <source>
        <dbReference type="EMBL" id="THF59662.1"/>
    </source>
</evidence>
<accession>A0ABY2QCS8</accession>